<dbReference type="PANTHER" id="PTHR47844:SF1">
    <property type="entry name" value="EXOSTOSIN-LIKE 2"/>
    <property type="match status" value="1"/>
</dbReference>
<sequence length="567" mass="63278">MLLQDTGSPAYPDWLALAIVFTLLLPLLSSRTVRYQPIWYISLIAAIDALFSLPNTKLKIFVILFLFRYVRLIVNLTAFCLYKPVAIPTHPSLTAKDVTVIVPTVAPYGKDFEECIQSIQANGPAKIVIVTAGPGNYERAIQSVDMSSNILIKHCHVQNKRAQVCEALEDEVREERENNGVYYTGIVYHTKIVYHTGVVYCTGVVYHTKIVYHTGVVHTTITVLCDDHVFWPRNFLPSILAPFEDPNVGCVGTSKRVRRTVSNFSLAGFWNFLGCLYLERHNFEIAATNAIDGGVFVISGRTSAHRTEILQPQLFRNGFLNDYILFGLIGPLNADDDNFITRWMVEHGWKLKIQYSEDACIETTLGEYPKFLSQCMRWARTTWRSNPLSLLSRRTWTTQPWSIYAVYLTSFINFALFYDVALLTTLRIYLTDPASSHPVTPSTGLLTLCLWILCSKLVKPWPHFRRHPRDLAYLPGYILFGYFHSLLKLWALLTFWNVAWGSRPLGEGEGGVSGGVNGGMGGDVISGDDGEEGVSEGVNGGTGGDAARMIGQVEGGAGVGREELEGK</sequence>
<dbReference type="RefSeq" id="XP_037155186.1">
    <property type="nucleotide sequence ID" value="XM_037299185.1"/>
</dbReference>
<dbReference type="AlphaFoldDB" id="A0A8H6CNQ1"/>
<reference evidence="9 10" key="1">
    <citation type="journal article" date="2020" name="Genomics">
        <title>Complete, high-quality genomes from long-read metagenomic sequencing of two wolf lichen thalli reveals enigmatic genome architecture.</title>
        <authorList>
            <person name="McKenzie S.K."/>
            <person name="Walston R.F."/>
            <person name="Allen J.L."/>
        </authorList>
    </citation>
    <scope>NUCLEOTIDE SEQUENCE [LARGE SCALE GENOMIC DNA]</scope>
    <source>
        <strain evidence="9">WasteWater1</strain>
    </source>
</reference>
<organism evidence="9 10">
    <name type="scientific">Letharia lupina</name>
    <dbReference type="NCBI Taxonomy" id="560253"/>
    <lineage>
        <taxon>Eukaryota</taxon>
        <taxon>Fungi</taxon>
        <taxon>Dikarya</taxon>
        <taxon>Ascomycota</taxon>
        <taxon>Pezizomycotina</taxon>
        <taxon>Lecanoromycetes</taxon>
        <taxon>OSLEUM clade</taxon>
        <taxon>Lecanoromycetidae</taxon>
        <taxon>Lecanorales</taxon>
        <taxon>Lecanorineae</taxon>
        <taxon>Parmeliaceae</taxon>
        <taxon>Letharia</taxon>
    </lineage>
</organism>
<evidence type="ECO:0000256" key="4">
    <source>
        <dbReference type="ARBA" id="ARBA00022692"/>
    </source>
</evidence>
<dbReference type="GO" id="GO:0016757">
    <property type="term" value="F:glycosyltransferase activity"/>
    <property type="evidence" value="ECO:0007669"/>
    <property type="project" value="UniProtKB-KW"/>
</dbReference>
<dbReference type="InterPro" id="IPR052427">
    <property type="entry name" value="Glycosyltrans_GT2/GT47"/>
</dbReference>
<dbReference type="PANTHER" id="PTHR47844">
    <property type="entry name" value="SYNTHASE CPS1, PUTATIVE (AFU_ORTHOLOGUE AFUA_7G02500)-RELATED"/>
    <property type="match status" value="1"/>
</dbReference>
<feature type="transmembrane region" description="Helical" evidence="8">
    <location>
        <begin position="442"/>
        <end position="459"/>
    </location>
</feature>
<dbReference type="GeneID" id="59336715"/>
<keyword evidence="7" id="KW-0325">Glycoprotein</keyword>
<keyword evidence="10" id="KW-1185">Reference proteome</keyword>
<dbReference type="Gene3D" id="3.90.550.10">
    <property type="entry name" value="Spore Coat Polysaccharide Biosynthesis Protein SpsA, Chain A"/>
    <property type="match status" value="1"/>
</dbReference>
<name>A0A8H6CNQ1_9LECA</name>
<evidence type="ECO:0000256" key="1">
    <source>
        <dbReference type="ARBA" id="ARBA00004370"/>
    </source>
</evidence>
<keyword evidence="6 8" id="KW-0472">Membrane</keyword>
<keyword evidence="4 8" id="KW-0812">Transmembrane</keyword>
<evidence type="ECO:0000256" key="8">
    <source>
        <dbReference type="SAM" id="Phobius"/>
    </source>
</evidence>
<dbReference type="InterPro" id="IPR029044">
    <property type="entry name" value="Nucleotide-diphossugar_trans"/>
</dbReference>
<evidence type="ECO:0000256" key="5">
    <source>
        <dbReference type="ARBA" id="ARBA00022989"/>
    </source>
</evidence>
<accession>A0A8H6CNQ1</accession>
<proteinExistence type="predicted"/>
<dbReference type="Pfam" id="PF13641">
    <property type="entry name" value="Glyco_tranf_2_3"/>
    <property type="match status" value="1"/>
</dbReference>
<evidence type="ECO:0008006" key="11">
    <source>
        <dbReference type="Google" id="ProtNLM"/>
    </source>
</evidence>
<feature type="transmembrane region" description="Helical" evidence="8">
    <location>
        <begin position="403"/>
        <end position="430"/>
    </location>
</feature>
<feature type="transmembrane region" description="Helical" evidence="8">
    <location>
        <begin position="471"/>
        <end position="496"/>
    </location>
</feature>
<dbReference type="GO" id="GO:0016020">
    <property type="term" value="C:membrane"/>
    <property type="evidence" value="ECO:0007669"/>
    <property type="project" value="UniProtKB-SubCell"/>
</dbReference>
<evidence type="ECO:0000256" key="7">
    <source>
        <dbReference type="ARBA" id="ARBA00023180"/>
    </source>
</evidence>
<evidence type="ECO:0000313" key="10">
    <source>
        <dbReference type="Proteomes" id="UP000593566"/>
    </source>
</evidence>
<comment type="caution">
    <text evidence="9">The sequence shown here is derived from an EMBL/GenBank/DDBJ whole genome shotgun (WGS) entry which is preliminary data.</text>
</comment>
<dbReference type="CDD" id="cd06434">
    <property type="entry name" value="GT2_HAS"/>
    <property type="match status" value="1"/>
</dbReference>
<evidence type="ECO:0000256" key="6">
    <source>
        <dbReference type="ARBA" id="ARBA00023136"/>
    </source>
</evidence>
<keyword evidence="2" id="KW-0328">Glycosyltransferase</keyword>
<evidence type="ECO:0000256" key="3">
    <source>
        <dbReference type="ARBA" id="ARBA00022679"/>
    </source>
</evidence>
<gene>
    <name evidence="9" type="ORF">HO133_008318</name>
</gene>
<feature type="transmembrane region" description="Helical" evidence="8">
    <location>
        <begin position="60"/>
        <end position="82"/>
    </location>
</feature>
<protein>
    <recommendedName>
        <fullName evidence="11">Glycosyltransferase family 2 protein</fullName>
    </recommendedName>
</protein>
<dbReference type="EMBL" id="JACCJB010000005">
    <property type="protein sequence ID" value="KAF6226877.1"/>
    <property type="molecule type" value="Genomic_DNA"/>
</dbReference>
<keyword evidence="5 8" id="KW-1133">Transmembrane helix</keyword>
<evidence type="ECO:0000313" key="9">
    <source>
        <dbReference type="EMBL" id="KAF6226877.1"/>
    </source>
</evidence>
<dbReference type="SUPFAM" id="SSF53448">
    <property type="entry name" value="Nucleotide-diphospho-sugar transferases"/>
    <property type="match status" value="1"/>
</dbReference>
<keyword evidence="3" id="KW-0808">Transferase</keyword>
<comment type="subcellular location">
    <subcellularLocation>
        <location evidence="1">Membrane</location>
    </subcellularLocation>
</comment>
<evidence type="ECO:0000256" key="2">
    <source>
        <dbReference type="ARBA" id="ARBA00022676"/>
    </source>
</evidence>
<feature type="transmembrane region" description="Helical" evidence="8">
    <location>
        <begin position="37"/>
        <end position="54"/>
    </location>
</feature>
<dbReference type="Proteomes" id="UP000593566">
    <property type="component" value="Unassembled WGS sequence"/>
</dbReference>
<feature type="transmembrane region" description="Helical" evidence="8">
    <location>
        <begin position="12"/>
        <end position="30"/>
    </location>
</feature>